<dbReference type="AlphaFoldDB" id="A0AA88DHA0"/>
<feature type="transmembrane region" description="Helical" evidence="1">
    <location>
        <begin position="41"/>
        <end position="62"/>
    </location>
</feature>
<keyword evidence="1" id="KW-0812">Transmembrane</keyword>
<name>A0AA88DHA0_FICCA</name>
<gene>
    <name evidence="2" type="ORF">TIFTF001_008934</name>
</gene>
<sequence>MTIAGRLLGVEVTEGLGGLRFGEMEEGNGCGFDGTFRLSTLTVVVIFLPAAFPVLVDFNFVLTCRLCGVFSDLCDLRS</sequence>
<accession>A0AA88DHA0</accession>
<keyword evidence="1" id="KW-0472">Membrane</keyword>
<evidence type="ECO:0000313" key="2">
    <source>
        <dbReference type="EMBL" id="GMN39699.1"/>
    </source>
</evidence>
<comment type="caution">
    <text evidence="2">The sequence shown here is derived from an EMBL/GenBank/DDBJ whole genome shotgun (WGS) entry which is preliminary data.</text>
</comment>
<protein>
    <submittedName>
        <fullName evidence="2">Uncharacterized protein</fullName>
    </submittedName>
</protein>
<evidence type="ECO:0000256" key="1">
    <source>
        <dbReference type="SAM" id="Phobius"/>
    </source>
</evidence>
<keyword evidence="3" id="KW-1185">Reference proteome</keyword>
<evidence type="ECO:0000313" key="3">
    <source>
        <dbReference type="Proteomes" id="UP001187192"/>
    </source>
</evidence>
<proteinExistence type="predicted"/>
<dbReference type="EMBL" id="BTGU01000010">
    <property type="protein sequence ID" value="GMN39699.1"/>
    <property type="molecule type" value="Genomic_DNA"/>
</dbReference>
<dbReference type="Proteomes" id="UP001187192">
    <property type="component" value="Unassembled WGS sequence"/>
</dbReference>
<keyword evidence="1" id="KW-1133">Transmembrane helix</keyword>
<organism evidence="2 3">
    <name type="scientific">Ficus carica</name>
    <name type="common">Common fig</name>
    <dbReference type="NCBI Taxonomy" id="3494"/>
    <lineage>
        <taxon>Eukaryota</taxon>
        <taxon>Viridiplantae</taxon>
        <taxon>Streptophyta</taxon>
        <taxon>Embryophyta</taxon>
        <taxon>Tracheophyta</taxon>
        <taxon>Spermatophyta</taxon>
        <taxon>Magnoliopsida</taxon>
        <taxon>eudicotyledons</taxon>
        <taxon>Gunneridae</taxon>
        <taxon>Pentapetalae</taxon>
        <taxon>rosids</taxon>
        <taxon>fabids</taxon>
        <taxon>Rosales</taxon>
        <taxon>Moraceae</taxon>
        <taxon>Ficeae</taxon>
        <taxon>Ficus</taxon>
    </lineage>
</organism>
<reference evidence="2" key="1">
    <citation type="submission" date="2023-07" db="EMBL/GenBank/DDBJ databases">
        <title>draft genome sequence of fig (Ficus carica).</title>
        <authorList>
            <person name="Takahashi T."/>
            <person name="Nishimura K."/>
        </authorList>
    </citation>
    <scope>NUCLEOTIDE SEQUENCE</scope>
</reference>